<proteinExistence type="predicted"/>
<reference evidence="1 2" key="1">
    <citation type="journal article" date="2007" name="Nat. Biotechnol.">
        <title>Genome sequence of the lignocellulose-bioconverting and xylose-fermenting yeast Pichia stipitis.</title>
        <authorList>
            <person name="Jeffries T.W."/>
            <person name="Grigoriev I.V."/>
            <person name="Grimwood J."/>
            <person name="Laplaza J.M."/>
            <person name="Aerts A."/>
            <person name="Salamov A."/>
            <person name="Schmutz J."/>
            <person name="Lindquist E."/>
            <person name="Dehal P."/>
            <person name="Shapiro H."/>
            <person name="Jin Y.S."/>
            <person name="Passoth V."/>
            <person name="Richardson P.M."/>
        </authorList>
    </citation>
    <scope>NUCLEOTIDE SEQUENCE [LARGE SCALE GENOMIC DNA]</scope>
    <source>
        <strain evidence="2">ATCC 58785 / CBS 6054 / NBRC 10063 / NRRL Y-11545</strain>
    </source>
</reference>
<dbReference type="SMART" id="SM00753">
    <property type="entry name" value="PAM"/>
    <property type="match status" value="1"/>
</dbReference>
<dbReference type="KEGG" id="pic:PICST_81567"/>
<name>A3LPN7_PICST</name>
<dbReference type="GO" id="GO:0003723">
    <property type="term" value="F:RNA binding"/>
    <property type="evidence" value="ECO:0007669"/>
    <property type="project" value="InterPro"/>
</dbReference>
<gene>
    <name evidence="1" type="ORF">PICST_81567</name>
</gene>
<dbReference type="STRING" id="322104.A3LPN7"/>
<dbReference type="GO" id="GO:0003690">
    <property type="term" value="F:double-stranded DNA binding"/>
    <property type="evidence" value="ECO:0007669"/>
    <property type="project" value="InterPro"/>
</dbReference>
<dbReference type="Proteomes" id="UP000002258">
    <property type="component" value="Chromosome 2"/>
</dbReference>
<dbReference type="OMA" id="PQLCSNI"/>
<dbReference type="GeneID" id="4837388"/>
<dbReference type="PANTHER" id="PTHR12732">
    <property type="entry name" value="UNCHARACTERIZED PROTEASOME COMPONENT REGION PCI-CONTAINING"/>
    <property type="match status" value="1"/>
</dbReference>
<dbReference type="EMBL" id="CP000496">
    <property type="protein sequence ID" value="ABN65074.2"/>
    <property type="molecule type" value="Genomic_DNA"/>
</dbReference>
<dbReference type="GO" id="GO:0000973">
    <property type="term" value="P:post-transcriptional tethering of RNA polymerase II gene DNA at nuclear periphery"/>
    <property type="evidence" value="ECO:0007669"/>
    <property type="project" value="TreeGrafter"/>
</dbReference>
<evidence type="ECO:0000313" key="2">
    <source>
        <dbReference type="Proteomes" id="UP000002258"/>
    </source>
</evidence>
<keyword evidence="2" id="KW-1185">Reference proteome</keyword>
<sequence length="440" mass="50970">MDLVNQYLAEIAAVARIPNQQHQISKLTTLLNVNPQENPYIVQLNSINFQLEDAQLSKAVDSHRLFNDEWLAFNEVVLSFIKLSNQLNPWSSLESFDLYGTFINDLSVAFNNNKNGYLLSSLVRDSISVILPLARSLDAQLYAKEHCSSPRLTFLASILLKMFNNIRSQINDVNENKRTIFLFISIKLCSVYFQIGNPLLCRNIFSNMNNANLTFSSFSKNEQVQYRYYLAKFYLIKQQIIDSYDHFLWCMLNCPSTSTSNINRILNYLLPLSLIIGKVPNFQYISQVYYQHTPPPPFFNIYMRLSAAIKSGNFLLFNDVVVENYQYLQDANVLLLLINKSKVIILRNLIKLAWIRLGRPSSLDYEVVRISMKFSVQELDDDSIIENLFISIIDQNLLKGKIFPRVRKVALSKTATFPKVDEANIARFWNNKNSDRWMQK</sequence>
<evidence type="ECO:0000313" key="1">
    <source>
        <dbReference type="EMBL" id="ABN65074.2"/>
    </source>
</evidence>
<dbReference type="eggNOG" id="KOG2688">
    <property type="taxonomic scope" value="Eukaryota"/>
</dbReference>
<dbReference type="AlphaFoldDB" id="A3LPN7"/>
<dbReference type="FunCoup" id="A3LPN7">
    <property type="interactions" value="108"/>
</dbReference>
<dbReference type="HOGENOM" id="CLU_048936_0_0_1"/>
<dbReference type="PANTHER" id="PTHR12732:SF8">
    <property type="entry name" value="NUCLEAR MRNA EXPORT PROTEIN THP1"/>
    <property type="match status" value="1"/>
</dbReference>
<protein>
    <recommendedName>
        <fullName evidence="3">PCI domain-containing protein</fullName>
    </recommendedName>
</protein>
<dbReference type="GO" id="GO:0006368">
    <property type="term" value="P:transcription elongation by RNA polymerase II"/>
    <property type="evidence" value="ECO:0007669"/>
    <property type="project" value="TreeGrafter"/>
</dbReference>
<dbReference type="OrthoDB" id="5404651at2759"/>
<dbReference type="GO" id="GO:0016973">
    <property type="term" value="P:poly(A)+ mRNA export from nucleus"/>
    <property type="evidence" value="ECO:0007669"/>
    <property type="project" value="TreeGrafter"/>
</dbReference>
<dbReference type="InterPro" id="IPR045114">
    <property type="entry name" value="Csn12-like"/>
</dbReference>
<evidence type="ECO:0008006" key="3">
    <source>
        <dbReference type="Google" id="ProtNLM"/>
    </source>
</evidence>
<organism evidence="1 2">
    <name type="scientific">Scheffersomyces stipitis (strain ATCC 58785 / CBS 6054 / NBRC 10063 / NRRL Y-11545)</name>
    <name type="common">Yeast</name>
    <name type="synonym">Pichia stipitis</name>
    <dbReference type="NCBI Taxonomy" id="322104"/>
    <lineage>
        <taxon>Eukaryota</taxon>
        <taxon>Fungi</taxon>
        <taxon>Dikarya</taxon>
        <taxon>Ascomycota</taxon>
        <taxon>Saccharomycotina</taxon>
        <taxon>Pichiomycetes</taxon>
        <taxon>Debaryomycetaceae</taxon>
        <taxon>Scheffersomyces</taxon>
    </lineage>
</organism>
<dbReference type="GO" id="GO:0070390">
    <property type="term" value="C:transcription export complex 2"/>
    <property type="evidence" value="ECO:0007669"/>
    <property type="project" value="TreeGrafter"/>
</dbReference>
<accession>A3LPN7</accession>
<dbReference type="InParanoid" id="A3LPN7"/>
<dbReference type="RefSeq" id="XP_001383103.2">
    <property type="nucleotide sequence ID" value="XM_001383066.1"/>
</dbReference>